<reference evidence="17" key="2">
    <citation type="journal article" date="2010" name="Stand. Genomic Sci.">
        <title>Complete genome sequence of Thermaerobacter marianensis type strain (7p75aT).</title>
        <authorList>
            <person name="Han C."/>
            <person name="Gu W."/>
            <person name="Zhang X."/>
            <person name="Lapidus A."/>
            <person name="Nolan M."/>
            <person name="Copeland A."/>
            <person name="Lucas S."/>
            <person name="Glavina Del Rio T."/>
            <person name="Tice H."/>
            <person name="Cheng J."/>
            <person name="Tapia R."/>
            <person name="Goodwin L."/>
            <person name="Pitluck S."/>
            <person name="Pagani I."/>
            <person name="Ivanova N."/>
            <person name="Mavromatis K."/>
            <person name="Mikhailova N."/>
            <person name="Pati A."/>
            <person name="Chen A."/>
            <person name="Palaniappan K."/>
            <person name="Land M."/>
            <person name="Hauser L."/>
            <person name="Chang Y."/>
            <person name="Jeffries C."/>
            <person name="Schneider S."/>
            <person name="Rohde M."/>
            <person name="Goker M."/>
            <person name="Pukall R."/>
            <person name="Woyke T."/>
            <person name="Bristow J."/>
            <person name="Eisen J."/>
            <person name="Markowitz V."/>
            <person name="Hugenholtz P."/>
            <person name="Kyrpides N."/>
            <person name="Klenk H."/>
            <person name="Detter J."/>
        </authorList>
    </citation>
    <scope>NUCLEOTIDE SEQUENCE [LARGE SCALE GENOMIC DNA]</scope>
    <source>
        <strain evidence="17">ATCC 700841 / DSM 12885 / JCM 10246 / 7p75a</strain>
    </source>
</reference>
<keyword evidence="13" id="KW-0963">Cytoplasm</keyword>
<dbReference type="SUPFAM" id="SSF55060">
    <property type="entry name" value="GHMP Kinase, C-terminal domain"/>
    <property type="match status" value="1"/>
</dbReference>
<dbReference type="GO" id="GO:0004413">
    <property type="term" value="F:homoserine kinase activity"/>
    <property type="evidence" value="ECO:0007669"/>
    <property type="project" value="UniProtKB-UniRule"/>
</dbReference>
<feature type="domain" description="GHMP kinase N-terminal" evidence="14">
    <location>
        <begin position="77"/>
        <end position="163"/>
    </location>
</feature>
<evidence type="ECO:0000256" key="12">
    <source>
        <dbReference type="ARBA" id="ARBA00049954"/>
    </source>
</evidence>
<keyword evidence="17" id="KW-1185">Reference proteome</keyword>
<keyword evidence="8 13" id="KW-0547">Nucleotide-binding</keyword>
<keyword evidence="10 13" id="KW-0067">ATP-binding</keyword>
<dbReference type="InterPro" id="IPR036554">
    <property type="entry name" value="GHMP_kinase_C_sf"/>
</dbReference>
<dbReference type="InterPro" id="IPR006203">
    <property type="entry name" value="GHMP_knse_ATP-bd_CS"/>
</dbReference>
<evidence type="ECO:0000313" key="17">
    <source>
        <dbReference type="Proteomes" id="UP000008915"/>
    </source>
</evidence>
<dbReference type="GO" id="GO:0009088">
    <property type="term" value="P:threonine biosynthetic process"/>
    <property type="evidence" value="ECO:0007669"/>
    <property type="project" value="UniProtKB-UniRule"/>
</dbReference>
<dbReference type="GO" id="GO:0005524">
    <property type="term" value="F:ATP binding"/>
    <property type="evidence" value="ECO:0007669"/>
    <property type="project" value="UniProtKB-UniRule"/>
</dbReference>
<organism evidence="16 17">
    <name type="scientific">Thermaerobacter marianensis (strain ATCC 700841 / DSM 12885 / JCM 10246 / 7p75a)</name>
    <dbReference type="NCBI Taxonomy" id="644966"/>
    <lineage>
        <taxon>Bacteria</taxon>
        <taxon>Bacillati</taxon>
        <taxon>Bacillota</taxon>
        <taxon>Clostridia</taxon>
        <taxon>Eubacteriales</taxon>
        <taxon>Clostridiales Family XVII. Incertae Sedis</taxon>
        <taxon>Thermaerobacter</taxon>
    </lineage>
</organism>
<feature type="domain" description="GHMP kinase C-terminal" evidence="15">
    <location>
        <begin position="226"/>
        <end position="301"/>
    </location>
</feature>
<dbReference type="STRING" id="644966.Tmar_1739"/>
<dbReference type="Proteomes" id="UP000008915">
    <property type="component" value="Chromosome"/>
</dbReference>
<proteinExistence type="inferred from homology"/>
<dbReference type="PANTHER" id="PTHR20861">
    <property type="entry name" value="HOMOSERINE/4-DIPHOSPHOCYTIDYL-2-C-METHYL-D-ERYTHRITOL KINASE"/>
    <property type="match status" value="1"/>
</dbReference>
<dbReference type="InterPro" id="IPR020568">
    <property type="entry name" value="Ribosomal_Su5_D2-typ_SF"/>
</dbReference>
<dbReference type="Gene3D" id="3.30.230.10">
    <property type="match status" value="1"/>
</dbReference>
<dbReference type="GO" id="GO:0005737">
    <property type="term" value="C:cytoplasm"/>
    <property type="evidence" value="ECO:0007669"/>
    <property type="project" value="UniProtKB-SubCell"/>
</dbReference>
<dbReference type="Gene3D" id="3.30.70.890">
    <property type="entry name" value="GHMP kinase, C-terminal domain"/>
    <property type="match status" value="1"/>
</dbReference>
<evidence type="ECO:0000256" key="4">
    <source>
        <dbReference type="ARBA" id="ARBA00017858"/>
    </source>
</evidence>
<protein>
    <recommendedName>
        <fullName evidence="4 13">Homoserine kinase</fullName>
        <shortName evidence="13">HK</shortName>
        <shortName evidence="13">HSK</shortName>
        <ecNumber evidence="3 13">2.7.1.39</ecNumber>
    </recommendedName>
</protein>
<feature type="binding site" evidence="13">
    <location>
        <begin position="107"/>
        <end position="117"/>
    </location>
    <ligand>
        <name>ATP</name>
        <dbReference type="ChEBI" id="CHEBI:30616"/>
    </ligand>
</feature>
<reference evidence="16 17" key="1">
    <citation type="journal article" date="2010" name="Stand. Genomic Sci.">
        <title>Complete genome sequence of Thermaerobacter marianensis type strain (7p75a).</title>
        <authorList>
            <person name="Han C."/>
            <person name="Gu W."/>
            <person name="Zhang X."/>
            <person name="Lapidus A."/>
            <person name="Nolan M."/>
            <person name="Copeland A."/>
            <person name="Lucas S."/>
            <person name="Del Rio T.G."/>
            <person name="Tice H."/>
            <person name="Cheng J.F."/>
            <person name="Tapia R."/>
            <person name="Goodwin L."/>
            <person name="Pitluck S."/>
            <person name="Pagani I."/>
            <person name="Ivanova N."/>
            <person name="Mavromatis K."/>
            <person name="Mikhailova N."/>
            <person name="Pati A."/>
            <person name="Chen A."/>
            <person name="Palaniappan K."/>
            <person name="Land M."/>
            <person name="Hauser L."/>
            <person name="Chang Y.J."/>
            <person name="Jeffries C.D."/>
            <person name="Schneider S."/>
            <person name="Rohde M."/>
            <person name="Goker M."/>
            <person name="Pukall R."/>
            <person name="Woyke T."/>
            <person name="Bristow J."/>
            <person name="Eisen J.A."/>
            <person name="Markowitz V."/>
            <person name="Hugenholtz P."/>
            <person name="Kyrpides N.C."/>
            <person name="Klenk H.P."/>
            <person name="Detter J.C."/>
        </authorList>
    </citation>
    <scope>NUCLEOTIDE SEQUENCE [LARGE SCALE GENOMIC DNA]</scope>
    <source>
        <strain evidence="17">ATCC 700841 / DSM 12885 / JCM 10246 / 7p75a</strain>
    </source>
</reference>
<evidence type="ECO:0000256" key="7">
    <source>
        <dbReference type="ARBA" id="ARBA00022697"/>
    </source>
</evidence>
<dbReference type="AlphaFoldDB" id="E6SHW3"/>
<evidence type="ECO:0000256" key="1">
    <source>
        <dbReference type="ARBA" id="ARBA00005015"/>
    </source>
</evidence>
<keyword evidence="9 13" id="KW-0418">Kinase</keyword>
<keyword evidence="6 13" id="KW-0808">Transferase</keyword>
<evidence type="ECO:0000259" key="14">
    <source>
        <dbReference type="Pfam" id="PF00288"/>
    </source>
</evidence>
<dbReference type="SUPFAM" id="SSF54211">
    <property type="entry name" value="Ribosomal protein S5 domain 2-like"/>
    <property type="match status" value="1"/>
</dbReference>
<sequence>MPPEAVPVRAVAWARVPATSANLGPGFDCLGLALPGWELRAWLRPAEVDPRRWTCDEQEVRWNLRGRGPAAAPPEENLVVRAICAAFARAGLAHPPAWRLAVRSTIPPARGLGSSAAAIVAGLAVANQWLRRAGRPLGRDDLLQIAADLEGHADNVAAALYGGAVVAWRDAEGRWRAVQVPLGGSWMAVLAVPATSSFTHEARQALPQAVDHVDAAFNAARAALLVYALTTGSGDLLGEAMQDRLHQPYRMALFPWLDDLIRRAVAAGADGACLSGAGPSVLALVPPERVKAVVKALAARLAGTGLRGRVGVCPAGGPGCRCGVVLRSRGGRGARRGVPPLGSAFGSVQAPAAVDTPAR</sequence>
<dbReference type="InterPro" id="IPR014721">
    <property type="entry name" value="Ribsml_uS5_D2-typ_fold_subgr"/>
</dbReference>
<dbReference type="InterPro" id="IPR000870">
    <property type="entry name" value="Homoserine_kinase"/>
</dbReference>
<dbReference type="Pfam" id="PF00288">
    <property type="entry name" value="GHMP_kinases_N"/>
    <property type="match status" value="1"/>
</dbReference>
<keyword evidence="7 13" id="KW-0791">Threonine biosynthesis</keyword>
<accession>E6SHW3</accession>
<dbReference type="RefSeq" id="WP_013496144.1">
    <property type="nucleotide sequence ID" value="NC_014831.1"/>
</dbReference>
<dbReference type="InterPro" id="IPR006204">
    <property type="entry name" value="GHMP_kinase_N_dom"/>
</dbReference>
<dbReference type="OrthoDB" id="9769912at2"/>
<dbReference type="PROSITE" id="PS00627">
    <property type="entry name" value="GHMP_KINASES_ATP"/>
    <property type="match status" value="1"/>
</dbReference>
<evidence type="ECO:0000256" key="11">
    <source>
        <dbReference type="ARBA" id="ARBA00049375"/>
    </source>
</evidence>
<dbReference type="KEGG" id="tmr:Tmar_1739"/>
<evidence type="ECO:0000256" key="9">
    <source>
        <dbReference type="ARBA" id="ARBA00022777"/>
    </source>
</evidence>
<gene>
    <name evidence="13" type="primary">thrB</name>
    <name evidence="16" type="ordered locus">Tmar_1739</name>
</gene>
<comment type="similarity">
    <text evidence="2 13">Belongs to the GHMP kinase family. Homoserine kinase subfamily.</text>
</comment>
<dbReference type="UniPathway" id="UPA00050">
    <property type="reaction ID" value="UER00064"/>
</dbReference>
<keyword evidence="5 13" id="KW-0028">Amino-acid biosynthesis</keyword>
<name>E6SHW3_THEM7</name>
<dbReference type="PRINTS" id="PR00958">
    <property type="entry name" value="HOMSERKINASE"/>
</dbReference>
<dbReference type="HAMAP" id="MF_00384">
    <property type="entry name" value="Homoser_kinase"/>
    <property type="match status" value="1"/>
</dbReference>
<evidence type="ECO:0000256" key="5">
    <source>
        <dbReference type="ARBA" id="ARBA00022605"/>
    </source>
</evidence>
<dbReference type="Pfam" id="PF08544">
    <property type="entry name" value="GHMP_kinases_C"/>
    <property type="match status" value="1"/>
</dbReference>
<comment type="subcellular location">
    <subcellularLocation>
        <location evidence="13">Cytoplasm</location>
    </subcellularLocation>
</comment>
<comment type="function">
    <text evidence="12 13">Catalyzes the ATP-dependent phosphorylation of L-homoserine to L-homoserine phosphate.</text>
</comment>
<dbReference type="PANTHER" id="PTHR20861:SF1">
    <property type="entry name" value="HOMOSERINE KINASE"/>
    <property type="match status" value="1"/>
</dbReference>
<evidence type="ECO:0000256" key="13">
    <source>
        <dbReference type="HAMAP-Rule" id="MF_00384"/>
    </source>
</evidence>
<comment type="catalytic activity">
    <reaction evidence="11 13">
        <text>L-homoserine + ATP = O-phospho-L-homoserine + ADP + H(+)</text>
        <dbReference type="Rhea" id="RHEA:13985"/>
        <dbReference type="ChEBI" id="CHEBI:15378"/>
        <dbReference type="ChEBI" id="CHEBI:30616"/>
        <dbReference type="ChEBI" id="CHEBI:57476"/>
        <dbReference type="ChEBI" id="CHEBI:57590"/>
        <dbReference type="ChEBI" id="CHEBI:456216"/>
        <dbReference type="EC" id="2.7.1.39"/>
    </reaction>
</comment>
<evidence type="ECO:0000256" key="10">
    <source>
        <dbReference type="ARBA" id="ARBA00022840"/>
    </source>
</evidence>
<dbReference type="InterPro" id="IPR013750">
    <property type="entry name" value="GHMP_kinase_C_dom"/>
</dbReference>
<dbReference type="EC" id="2.7.1.39" evidence="3 13"/>
<dbReference type="EMBL" id="CP002344">
    <property type="protein sequence ID" value="ADU51843.1"/>
    <property type="molecule type" value="Genomic_DNA"/>
</dbReference>
<evidence type="ECO:0000256" key="2">
    <source>
        <dbReference type="ARBA" id="ARBA00007370"/>
    </source>
</evidence>
<evidence type="ECO:0000259" key="15">
    <source>
        <dbReference type="Pfam" id="PF08544"/>
    </source>
</evidence>
<comment type="pathway">
    <text evidence="1 13">Amino-acid biosynthesis; L-threonine biosynthesis; L-threonine from L-aspartate: step 4/5.</text>
</comment>
<evidence type="ECO:0000313" key="16">
    <source>
        <dbReference type="EMBL" id="ADU51843.1"/>
    </source>
</evidence>
<dbReference type="eggNOG" id="COG0083">
    <property type="taxonomic scope" value="Bacteria"/>
</dbReference>
<evidence type="ECO:0000256" key="6">
    <source>
        <dbReference type="ARBA" id="ARBA00022679"/>
    </source>
</evidence>
<evidence type="ECO:0000256" key="8">
    <source>
        <dbReference type="ARBA" id="ARBA00022741"/>
    </source>
</evidence>
<dbReference type="NCBIfam" id="TIGR00191">
    <property type="entry name" value="thrB"/>
    <property type="match status" value="1"/>
</dbReference>
<evidence type="ECO:0000256" key="3">
    <source>
        <dbReference type="ARBA" id="ARBA00012078"/>
    </source>
</evidence>
<dbReference type="HOGENOM" id="CLU_041243_0_2_9"/>